<keyword evidence="2 9" id="KW-0240">DNA-directed RNA polymerase</keyword>
<keyword evidence="4 9" id="KW-0808">Transferase</keyword>
<dbReference type="Proteomes" id="UP001497600">
    <property type="component" value="Chromosome E"/>
</dbReference>
<evidence type="ECO:0000256" key="9">
    <source>
        <dbReference type="RuleBase" id="RU003514"/>
    </source>
</evidence>
<evidence type="ECO:0000256" key="4">
    <source>
        <dbReference type="ARBA" id="ARBA00022679"/>
    </source>
</evidence>
<organism evidence="11 12">
    <name type="scientific">[Candida] anglica</name>
    <dbReference type="NCBI Taxonomy" id="148631"/>
    <lineage>
        <taxon>Eukaryota</taxon>
        <taxon>Fungi</taxon>
        <taxon>Dikarya</taxon>
        <taxon>Ascomycota</taxon>
        <taxon>Saccharomycotina</taxon>
        <taxon>Pichiomycetes</taxon>
        <taxon>Debaryomycetaceae</taxon>
        <taxon>Kurtzmaniella</taxon>
    </lineage>
</organism>
<evidence type="ECO:0000256" key="10">
    <source>
        <dbReference type="SAM" id="MobiDB-lite"/>
    </source>
</evidence>
<keyword evidence="5" id="KW-0548">Nucleotidyltransferase</keyword>
<protein>
    <recommendedName>
        <fullName evidence="9">DNA primase</fullName>
        <ecNumber evidence="9">2.7.7.-</ecNumber>
    </recommendedName>
</protein>
<keyword evidence="8" id="KW-0804">Transcription</keyword>
<proteinExistence type="inferred from homology"/>
<name>A0ABP0ED58_9ASCO</name>
<dbReference type="EMBL" id="OZ004257">
    <property type="protein sequence ID" value="CAK7908651.1"/>
    <property type="molecule type" value="Genomic_DNA"/>
</dbReference>
<reference evidence="11 12" key="1">
    <citation type="submission" date="2024-01" db="EMBL/GenBank/DDBJ databases">
        <authorList>
            <consortium name="Genoscope - CEA"/>
            <person name="William W."/>
        </authorList>
    </citation>
    <scope>NUCLEOTIDE SEQUENCE [LARGE SCALE GENOMIC DNA]</scope>
    <source>
        <strain evidence="11 12">29B2s-10</strain>
    </source>
</reference>
<evidence type="ECO:0000313" key="12">
    <source>
        <dbReference type="Proteomes" id="UP001497600"/>
    </source>
</evidence>
<evidence type="ECO:0000313" key="11">
    <source>
        <dbReference type="EMBL" id="CAK7908651.1"/>
    </source>
</evidence>
<dbReference type="Gene3D" id="3.90.920.10">
    <property type="entry name" value="DNA primase, PRIM domain"/>
    <property type="match status" value="1"/>
</dbReference>
<feature type="region of interest" description="Disordered" evidence="10">
    <location>
        <begin position="409"/>
        <end position="429"/>
    </location>
</feature>
<dbReference type="SUPFAM" id="SSF56747">
    <property type="entry name" value="Prim-pol domain"/>
    <property type="match status" value="1"/>
</dbReference>
<evidence type="ECO:0000256" key="7">
    <source>
        <dbReference type="ARBA" id="ARBA00022723"/>
    </source>
</evidence>
<keyword evidence="7" id="KW-0479">Metal-binding</keyword>
<dbReference type="EC" id="2.7.7.-" evidence="9"/>
<gene>
    <name evidence="11" type="primary">PRI1</name>
    <name evidence="11" type="ORF">CAAN4_E11188</name>
</gene>
<accession>A0ABP0ED58</accession>
<dbReference type="Pfam" id="PF01896">
    <property type="entry name" value="DNA_primase_S"/>
    <property type="match status" value="1"/>
</dbReference>
<keyword evidence="12" id="KW-1185">Reference proteome</keyword>
<evidence type="ECO:0000256" key="3">
    <source>
        <dbReference type="ARBA" id="ARBA00022515"/>
    </source>
</evidence>
<evidence type="ECO:0000256" key="1">
    <source>
        <dbReference type="ARBA" id="ARBA00009762"/>
    </source>
</evidence>
<evidence type="ECO:0000256" key="8">
    <source>
        <dbReference type="ARBA" id="ARBA00023163"/>
    </source>
</evidence>
<evidence type="ECO:0000256" key="6">
    <source>
        <dbReference type="ARBA" id="ARBA00022705"/>
    </source>
</evidence>
<dbReference type="PANTHER" id="PTHR10536">
    <property type="entry name" value="DNA PRIMASE SMALL SUBUNIT"/>
    <property type="match status" value="1"/>
</dbReference>
<dbReference type="NCBIfam" id="TIGR00335">
    <property type="entry name" value="primase_sml"/>
    <property type="match status" value="1"/>
</dbReference>
<evidence type="ECO:0000256" key="5">
    <source>
        <dbReference type="ARBA" id="ARBA00022695"/>
    </source>
</evidence>
<keyword evidence="3 9" id="KW-0639">Primosome</keyword>
<dbReference type="CDD" id="cd04860">
    <property type="entry name" value="AE_Prim_S"/>
    <property type="match status" value="1"/>
</dbReference>
<comment type="similarity">
    <text evidence="1 9">Belongs to the eukaryotic-type primase small subunit family.</text>
</comment>
<dbReference type="InterPro" id="IPR014052">
    <property type="entry name" value="DNA_primase_ssu_euk/arc"/>
</dbReference>
<evidence type="ECO:0000256" key="2">
    <source>
        <dbReference type="ARBA" id="ARBA00022478"/>
    </source>
</evidence>
<dbReference type="InterPro" id="IPR002755">
    <property type="entry name" value="DNA_primase_S"/>
</dbReference>
<keyword evidence="6 9" id="KW-0235">DNA replication</keyword>
<sequence length="472" mass="54811">MTTDDIVDVEVEAETPTATLASFSEETDPSKSSKPSSSDMLFFYERLLPFRYVFQWLNHSPRPTKDFTMREFAFEFRSGAYQRYNSFATQEEFKKSVVKANPMRFEVGAVYTANPKERKNLPKSALKPVTKELVFDIDLTDYDDIRTCCKGTSICTKCWRFIQVATKIMNASLREDFGFQHLIWVFSGRRGAHCWVSDKRARNLDEMARKAVVEYLDVIGGSKGPASKRFNVKKPYHPHVERSFKILKDEFAGIILEEQDPWNTENGSTTNWDKVDELLSFLPEKVLQEQLRKHWQEKSFSNSMDKWEDINVFAKKTLKNQLQVSQLNDAKKDIIIYYMYPRLDMEVSKQMIHLLKSPFCIHPGTGNVCVPFDPTTNFSANHDDDSYGFNPTTSPNLRQLQNELQLWETKRSGRDSSPDEDEEVSSKKISDYEKTSLKPYVEYFAKHVNGIIQEDLKGTSAKREREEDTFEF</sequence>